<evidence type="ECO:0000256" key="9">
    <source>
        <dbReference type="ARBA" id="ARBA00023160"/>
    </source>
</evidence>
<dbReference type="PANTHER" id="PTHR11157:SF21">
    <property type="entry name" value="ELONGATION OF VERY LONG CHAIN FATTY ACIDS PROTEIN"/>
    <property type="match status" value="1"/>
</dbReference>
<reference evidence="11" key="1">
    <citation type="submission" date="2022-08" db="UniProtKB">
        <authorList>
            <consortium name="EnsemblMetazoa"/>
        </authorList>
    </citation>
    <scope>IDENTIFICATION</scope>
    <source>
        <strain evidence="11">EBRO</strain>
    </source>
</reference>
<feature type="transmembrane region" description="Helical" evidence="10">
    <location>
        <begin position="88"/>
        <end position="104"/>
    </location>
</feature>
<feature type="transmembrane region" description="Helical" evidence="10">
    <location>
        <begin position="215"/>
        <end position="234"/>
    </location>
</feature>
<comment type="similarity">
    <text evidence="10">Belongs to the ELO family.</text>
</comment>
<evidence type="ECO:0000256" key="8">
    <source>
        <dbReference type="ARBA" id="ARBA00023136"/>
    </source>
</evidence>
<comment type="caution">
    <text evidence="10">Lacks conserved residue(s) required for the propagation of feature annotation.</text>
</comment>
<dbReference type="InterPro" id="IPR030457">
    <property type="entry name" value="ELO_CS"/>
</dbReference>
<evidence type="ECO:0000256" key="1">
    <source>
        <dbReference type="ARBA" id="ARBA00004141"/>
    </source>
</evidence>
<feature type="transmembrane region" description="Helical" evidence="10">
    <location>
        <begin position="192"/>
        <end position="209"/>
    </location>
</feature>
<dbReference type="GO" id="GO:0005789">
    <property type="term" value="C:endoplasmic reticulum membrane"/>
    <property type="evidence" value="ECO:0007669"/>
    <property type="project" value="TreeGrafter"/>
</dbReference>
<comment type="catalytic activity">
    <reaction evidence="10">
        <text>a very-long-chain acyl-CoA + malonyl-CoA + H(+) = a very-long-chain 3-oxoacyl-CoA + CO2 + CoA</text>
        <dbReference type="Rhea" id="RHEA:32727"/>
        <dbReference type="ChEBI" id="CHEBI:15378"/>
        <dbReference type="ChEBI" id="CHEBI:16526"/>
        <dbReference type="ChEBI" id="CHEBI:57287"/>
        <dbReference type="ChEBI" id="CHEBI:57384"/>
        <dbReference type="ChEBI" id="CHEBI:90725"/>
        <dbReference type="ChEBI" id="CHEBI:90736"/>
        <dbReference type="EC" id="2.3.1.199"/>
    </reaction>
</comment>
<evidence type="ECO:0000256" key="5">
    <source>
        <dbReference type="ARBA" id="ARBA00022832"/>
    </source>
</evidence>
<feature type="transmembrane region" description="Helical" evidence="10">
    <location>
        <begin position="21"/>
        <end position="38"/>
    </location>
</feature>
<protein>
    <recommendedName>
        <fullName evidence="10">Elongation of very long chain fatty acids protein</fullName>
        <ecNumber evidence="10">2.3.1.199</ecNumber>
    </recommendedName>
    <alternativeName>
        <fullName evidence="10">Very-long-chain 3-oxoacyl-CoA synthase</fullName>
    </alternativeName>
</protein>
<dbReference type="GO" id="GO:0034625">
    <property type="term" value="P:fatty acid elongation, monounsaturated fatty acid"/>
    <property type="evidence" value="ECO:0007669"/>
    <property type="project" value="TreeGrafter"/>
</dbReference>
<keyword evidence="3 10" id="KW-0808">Transferase</keyword>
<dbReference type="InterPro" id="IPR002076">
    <property type="entry name" value="ELO_fam"/>
</dbReference>
<dbReference type="PROSITE" id="PS01188">
    <property type="entry name" value="ELO"/>
    <property type="match status" value="1"/>
</dbReference>
<feature type="transmembrane region" description="Helical" evidence="10">
    <location>
        <begin position="162"/>
        <end position="180"/>
    </location>
</feature>
<name>A0A182JLH5_ANOAO</name>
<dbReference type="PANTHER" id="PTHR11157">
    <property type="entry name" value="FATTY ACID ACYL TRANSFERASE-RELATED"/>
    <property type="match status" value="1"/>
</dbReference>
<organism evidence="11">
    <name type="scientific">Anopheles atroparvus</name>
    <name type="common">European mosquito</name>
    <dbReference type="NCBI Taxonomy" id="41427"/>
    <lineage>
        <taxon>Eukaryota</taxon>
        <taxon>Metazoa</taxon>
        <taxon>Ecdysozoa</taxon>
        <taxon>Arthropoda</taxon>
        <taxon>Hexapoda</taxon>
        <taxon>Insecta</taxon>
        <taxon>Pterygota</taxon>
        <taxon>Neoptera</taxon>
        <taxon>Endopterygota</taxon>
        <taxon>Diptera</taxon>
        <taxon>Nematocera</taxon>
        <taxon>Culicoidea</taxon>
        <taxon>Culicidae</taxon>
        <taxon>Anophelinae</taxon>
        <taxon>Anopheles</taxon>
    </lineage>
</organism>
<dbReference type="GO" id="GO:0034626">
    <property type="term" value="P:fatty acid elongation, polyunsaturated fatty acid"/>
    <property type="evidence" value="ECO:0007669"/>
    <property type="project" value="TreeGrafter"/>
</dbReference>
<keyword evidence="4 10" id="KW-0812">Transmembrane</keyword>
<dbReference type="EC" id="2.3.1.199" evidence="10"/>
<feature type="transmembrane region" description="Helical" evidence="10">
    <location>
        <begin position="254"/>
        <end position="274"/>
    </location>
</feature>
<keyword evidence="5 10" id="KW-0276">Fatty acid metabolism</keyword>
<proteinExistence type="inferred from homology"/>
<evidence type="ECO:0000256" key="10">
    <source>
        <dbReference type="RuleBase" id="RU361115"/>
    </source>
</evidence>
<dbReference type="GO" id="GO:0009922">
    <property type="term" value="F:fatty acid elongase activity"/>
    <property type="evidence" value="ECO:0007669"/>
    <property type="project" value="UniProtKB-EC"/>
</dbReference>
<dbReference type="EnsemblMetazoa" id="AATE020301-RA">
    <property type="protein sequence ID" value="AATE020301-PA.1"/>
    <property type="gene ID" value="AATE020301"/>
</dbReference>
<keyword evidence="6 10" id="KW-1133">Transmembrane helix</keyword>
<feature type="transmembrane region" description="Helical" evidence="10">
    <location>
        <begin position="50"/>
        <end position="67"/>
    </location>
</feature>
<accession>A0A182JLH5</accession>
<dbReference type="STRING" id="41427.A0A182JLH5"/>
<evidence type="ECO:0000256" key="7">
    <source>
        <dbReference type="ARBA" id="ARBA00023098"/>
    </source>
</evidence>
<evidence type="ECO:0000313" key="11">
    <source>
        <dbReference type="EnsemblMetazoa" id="AATE020301-PA.1"/>
    </source>
</evidence>
<dbReference type="VEuPathDB" id="VectorBase:AATE020301"/>
<dbReference type="Pfam" id="PF01151">
    <property type="entry name" value="ELO"/>
    <property type="match status" value="1"/>
</dbReference>
<keyword evidence="9 10" id="KW-0275">Fatty acid biosynthesis</keyword>
<evidence type="ECO:0000256" key="6">
    <source>
        <dbReference type="ARBA" id="ARBA00022989"/>
    </source>
</evidence>
<evidence type="ECO:0000256" key="3">
    <source>
        <dbReference type="ARBA" id="ARBA00022679"/>
    </source>
</evidence>
<comment type="subcellular location">
    <subcellularLocation>
        <location evidence="1">Membrane</location>
        <topology evidence="1">Multi-pass membrane protein</topology>
    </subcellularLocation>
</comment>
<keyword evidence="2 10" id="KW-0444">Lipid biosynthesis</keyword>
<feature type="transmembrane region" description="Helical" evidence="10">
    <location>
        <begin position="280"/>
        <end position="301"/>
    </location>
</feature>
<dbReference type="AlphaFoldDB" id="A0A182JLH5"/>
<evidence type="ECO:0000256" key="2">
    <source>
        <dbReference type="ARBA" id="ARBA00022516"/>
    </source>
</evidence>
<keyword evidence="8 10" id="KW-0472">Membrane</keyword>
<dbReference type="GO" id="GO:0042761">
    <property type="term" value="P:very long-chain fatty acid biosynthetic process"/>
    <property type="evidence" value="ECO:0007669"/>
    <property type="project" value="TreeGrafter"/>
</dbReference>
<sequence>MELIFVRRRVQSTRWDLGRKMLVLRNLVSFYHYVNYEVSDPRVNDWPLMHTPWPGATILGLYLMFVLKWGPKWMENRKPFRIDTIIKYYNLAQVFICAFLFVEVPSGCADRKSLAITNTDTRSATRSRQGLRLGYLRGYSFLCQPVDYTPTEVPTMIARRCYYYFLVKVLDLLDTIFFVLRKKQNQVSFLHVYHHTGMVMLIWSGVKWFPGGHAVFMGFINSFVHVVMYFYYFLTSVSPKFKGNLWWKKYITQLQIIQFGMIFLQWFVLLFQPNCNFPKWPVFVILPQNFFMFCLFLDFYYRAYMKQTPAPRPTGEMAQNGKARADLNGHSNVERNGSNCIKRNSSKESRLPVSRLQATQYHLSRINIGTIIIIIISTATKSIVRTSAPPLGSQASGPDSPHATISATMSWNAKNDCCIRVDQHTDRRCLLASNSISASFTNLVSFVSYAVEMARK</sequence>
<evidence type="ECO:0000256" key="4">
    <source>
        <dbReference type="ARBA" id="ARBA00022692"/>
    </source>
</evidence>
<dbReference type="GO" id="GO:0019367">
    <property type="term" value="P:fatty acid elongation, saturated fatty acid"/>
    <property type="evidence" value="ECO:0007669"/>
    <property type="project" value="TreeGrafter"/>
</dbReference>
<dbReference type="GO" id="GO:0030148">
    <property type="term" value="P:sphingolipid biosynthetic process"/>
    <property type="evidence" value="ECO:0007669"/>
    <property type="project" value="TreeGrafter"/>
</dbReference>
<keyword evidence="7 10" id="KW-0443">Lipid metabolism</keyword>